<sequence>MNELPRYKVLSVNNTHFCALTTGLKDLFSGYSGPIVRRDSTHKVTQHVSVVIVVVCMQTATPPPCPRCLIIADTYSSKCEIRNLVPDCWNMRIPSIADDKFSE</sequence>
<keyword evidence="2" id="KW-1185">Reference proteome</keyword>
<gene>
    <name evidence="1" type="ORF">BaRGS_00023269</name>
</gene>
<name>A0ABD0KEC4_9CAEN</name>
<reference evidence="1 2" key="1">
    <citation type="journal article" date="2023" name="Sci. Data">
        <title>Genome assembly of the Korean intertidal mud-creeper Batillaria attramentaria.</title>
        <authorList>
            <person name="Patra A.K."/>
            <person name="Ho P.T."/>
            <person name="Jun S."/>
            <person name="Lee S.J."/>
            <person name="Kim Y."/>
            <person name="Won Y.J."/>
        </authorList>
    </citation>
    <scope>NUCLEOTIDE SEQUENCE [LARGE SCALE GENOMIC DNA]</scope>
    <source>
        <strain evidence="1">Wonlab-2016</strain>
    </source>
</reference>
<evidence type="ECO:0000313" key="2">
    <source>
        <dbReference type="Proteomes" id="UP001519460"/>
    </source>
</evidence>
<organism evidence="1 2">
    <name type="scientific">Batillaria attramentaria</name>
    <dbReference type="NCBI Taxonomy" id="370345"/>
    <lineage>
        <taxon>Eukaryota</taxon>
        <taxon>Metazoa</taxon>
        <taxon>Spiralia</taxon>
        <taxon>Lophotrochozoa</taxon>
        <taxon>Mollusca</taxon>
        <taxon>Gastropoda</taxon>
        <taxon>Caenogastropoda</taxon>
        <taxon>Sorbeoconcha</taxon>
        <taxon>Cerithioidea</taxon>
        <taxon>Batillariidae</taxon>
        <taxon>Batillaria</taxon>
    </lineage>
</organism>
<dbReference type="Proteomes" id="UP001519460">
    <property type="component" value="Unassembled WGS sequence"/>
</dbReference>
<dbReference type="EMBL" id="JACVVK020000194">
    <property type="protein sequence ID" value="KAK7485459.1"/>
    <property type="molecule type" value="Genomic_DNA"/>
</dbReference>
<protein>
    <submittedName>
        <fullName evidence="1">Uncharacterized protein</fullName>
    </submittedName>
</protein>
<proteinExistence type="predicted"/>
<dbReference type="AlphaFoldDB" id="A0ABD0KEC4"/>
<comment type="caution">
    <text evidence="1">The sequence shown here is derived from an EMBL/GenBank/DDBJ whole genome shotgun (WGS) entry which is preliminary data.</text>
</comment>
<accession>A0ABD0KEC4</accession>
<evidence type="ECO:0000313" key="1">
    <source>
        <dbReference type="EMBL" id="KAK7485459.1"/>
    </source>
</evidence>